<accession>A0A8B2PTS0</accession>
<evidence type="ECO:0000313" key="2">
    <source>
        <dbReference type="Proteomes" id="UP000249123"/>
    </source>
</evidence>
<dbReference type="EMBL" id="AWFB01000008">
    <property type="protein sequence ID" value="RAN34831.1"/>
    <property type="molecule type" value="Genomic_DNA"/>
</dbReference>
<dbReference type="AlphaFoldDB" id="A0A8B2PTS0"/>
<sequence length="199" mass="20543">MGVGVAGIVVIDGDPVELRAEILFGLRHERAHRLSLSSEVCGVLGRDDEAELVSVTGATFFEEGTIYSVGVPAVEFAAFAIAVYTVPLNVSEMRPEGGGAKASGSTRDMDFHHDAPHAEFRVRCLAKKAGPSGAGSTGDLGPAECSLTNTRRQPPPGTFELGPESPAACGSSITKLAEARGELILPAHGANAVGALINH</sequence>
<dbReference type="Proteomes" id="UP000249123">
    <property type="component" value="Unassembled WGS sequence"/>
</dbReference>
<evidence type="ECO:0000313" key="1">
    <source>
        <dbReference type="EMBL" id="RAN34831.1"/>
    </source>
</evidence>
<protein>
    <submittedName>
        <fullName evidence="1">Uncharacterized protein</fullName>
    </submittedName>
</protein>
<keyword evidence="2" id="KW-1185">Reference proteome</keyword>
<name>A0A8B2PTS0_9PROT</name>
<comment type="caution">
    <text evidence="1">The sequence shown here is derived from an EMBL/GenBank/DDBJ whole genome shotgun (WGS) entry which is preliminary data.</text>
</comment>
<proteinExistence type="predicted"/>
<organism evidence="1 2">
    <name type="scientific">Hyphomonas pacifica</name>
    <dbReference type="NCBI Taxonomy" id="1280941"/>
    <lineage>
        <taxon>Bacteria</taxon>
        <taxon>Pseudomonadati</taxon>
        <taxon>Pseudomonadota</taxon>
        <taxon>Alphaproteobacteria</taxon>
        <taxon>Hyphomonadales</taxon>
        <taxon>Hyphomonadaceae</taxon>
        <taxon>Hyphomonas</taxon>
    </lineage>
</organism>
<gene>
    <name evidence="1" type="ORF">HY3_10055</name>
</gene>
<reference evidence="1 2" key="1">
    <citation type="submission" date="2013-04" db="EMBL/GenBank/DDBJ databases">
        <title>Hyphomonas sp. T24B3 Genome Sequencing.</title>
        <authorList>
            <person name="Lai Q."/>
            <person name="Shao Z."/>
        </authorList>
    </citation>
    <scope>NUCLEOTIDE SEQUENCE [LARGE SCALE GENOMIC DNA]</scope>
    <source>
        <strain evidence="1 2">T24B3</strain>
    </source>
</reference>